<feature type="domain" description="HPt" evidence="1">
    <location>
        <begin position="39"/>
        <end position="102"/>
    </location>
</feature>
<reference evidence="3" key="1">
    <citation type="submission" date="2018-01" db="EMBL/GenBank/DDBJ databases">
        <title>Rubneribacter badeniensis gen. nov., sp. nov., and Colonibacter rubneri, gen. nov., sp. nov., WGS of new members of the Eggerthellaceae.</title>
        <authorList>
            <person name="Danylec N."/>
            <person name="Stoll D.A."/>
            <person name="Doetsch A."/>
            <person name="Kulling S.E."/>
            <person name="Huch M."/>
        </authorList>
    </citation>
    <scope>NUCLEOTIDE SEQUENCE [LARGE SCALE GENOMIC DNA]</scope>
    <source>
        <strain evidence="3">ResAG-96</strain>
    </source>
</reference>
<comment type="caution">
    <text evidence="2">The sequence shown here is derived from an EMBL/GenBank/DDBJ whole genome shotgun (WGS) entry which is preliminary data.</text>
</comment>
<gene>
    <name evidence="2" type="ORF">C2L71_10470</name>
</gene>
<dbReference type="AlphaFoldDB" id="A0A2K2U9F2"/>
<evidence type="ECO:0000313" key="3">
    <source>
        <dbReference type="Proteomes" id="UP000236197"/>
    </source>
</evidence>
<dbReference type="Gene3D" id="1.20.120.160">
    <property type="entry name" value="HPT domain"/>
    <property type="match status" value="1"/>
</dbReference>
<dbReference type="SUPFAM" id="SSF47226">
    <property type="entry name" value="Histidine-containing phosphotransfer domain, HPT domain"/>
    <property type="match status" value="1"/>
</dbReference>
<dbReference type="InterPro" id="IPR036641">
    <property type="entry name" value="HPT_dom_sf"/>
</dbReference>
<keyword evidence="3" id="KW-1185">Reference proteome</keyword>
<proteinExistence type="predicted"/>
<evidence type="ECO:0000313" key="2">
    <source>
        <dbReference type="EMBL" id="PNV66955.1"/>
    </source>
</evidence>
<dbReference type="RefSeq" id="WP_103265706.1">
    <property type="nucleotide sequence ID" value="NZ_CABMLE010000015.1"/>
</dbReference>
<dbReference type="GO" id="GO:0000160">
    <property type="term" value="P:phosphorelay signal transduction system"/>
    <property type="evidence" value="ECO:0007669"/>
    <property type="project" value="InterPro"/>
</dbReference>
<dbReference type="InterPro" id="IPR008207">
    <property type="entry name" value="Sig_transdc_His_kin_Hpt_dom"/>
</dbReference>
<dbReference type="Proteomes" id="UP000236197">
    <property type="component" value="Unassembled WGS sequence"/>
</dbReference>
<sequence length="117" mass="12716">MSEDLLAANGVDYDEAIERFGGNKELYKRIAVKFGDDPHFAALNDAIDRNDVEGAYHHAHALKGVAGNLSLGNLYRAASDMTEALRCGDMTTAHSLMGLVRETHASALIGVEQLKRM</sequence>
<protein>
    <submittedName>
        <fullName evidence="2">Histidine kinase</fullName>
    </submittedName>
</protein>
<dbReference type="OrthoDB" id="1669200at2"/>
<name>A0A2K2U9F2_9ACTN</name>
<accession>A0A2K2U9F2</accession>
<keyword evidence="2" id="KW-0808">Transferase</keyword>
<dbReference type="Pfam" id="PF01627">
    <property type="entry name" value="Hpt"/>
    <property type="match status" value="1"/>
</dbReference>
<evidence type="ECO:0000259" key="1">
    <source>
        <dbReference type="Pfam" id="PF01627"/>
    </source>
</evidence>
<dbReference type="GO" id="GO:0016301">
    <property type="term" value="F:kinase activity"/>
    <property type="evidence" value="ECO:0007669"/>
    <property type="project" value="UniProtKB-KW"/>
</dbReference>
<organism evidence="2 3">
    <name type="scientific">Enteroscipio rubneri</name>
    <dbReference type="NCBI Taxonomy" id="2070686"/>
    <lineage>
        <taxon>Bacteria</taxon>
        <taxon>Bacillati</taxon>
        <taxon>Actinomycetota</taxon>
        <taxon>Coriobacteriia</taxon>
        <taxon>Eggerthellales</taxon>
        <taxon>Eggerthellaceae</taxon>
        <taxon>Enteroscipio</taxon>
    </lineage>
</organism>
<dbReference type="EMBL" id="PPEK01000015">
    <property type="protein sequence ID" value="PNV66955.1"/>
    <property type="molecule type" value="Genomic_DNA"/>
</dbReference>
<keyword evidence="2" id="KW-0418">Kinase</keyword>